<reference evidence="2" key="1">
    <citation type="journal article" date="2022" name="Proc. Natl. Acad. Sci. U.S.A.">
        <title>Life cycle and functional genomics of the unicellular red alga Galdieria for elucidating algal and plant evolution and industrial use.</title>
        <authorList>
            <person name="Hirooka S."/>
            <person name="Itabashi T."/>
            <person name="Ichinose T.M."/>
            <person name="Onuma R."/>
            <person name="Fujiwara T."/>
            <person name="Yamashita S."/>
            <person name="Jong L.W."/>
            <person name="Tomita R."/>
            <person name="Iwane A.H."/>
            <person name="Miyagishima S.Y."/>
        </authorList>
    </citation>
    <scope>NUCLEOTIDE SEQUENCE</scope>
    <source>
        <strain evidence="2">NBRC 102759</strain>
    </source>
</reference>
<proteinExistence type="predicted"/>
<dbReference type="InterPro" id="IPR011723">
    <property type="entry name" value="Znf/thioredoxin_put"/>
</dbReference>
<dbReference type="EMBL" id="BQMJ01000070">
    <property type="protein sequence ID" value="GJQ15527.1"/>
    <property type="molecule type" value="Genomic_DNA"/>
</dbReference>
<evidence type="ECO:0000313" key="3">
    <source>
        <dbReference type="Proteomes" id="UP001061958"/>
    </source>
</evidence>
<reference evidence="2" key="2">
    <citation type="submission" date="2022-01" db="EMBL/GenBank/DDBJ databases">
        <authorList>
            <person name="Hirooka S."/>
            <person name="Miyagishima S.Y."/>
        </authorList>
    </citation>
    <scope>NUCLEOTIDE SEQUENCE</scope>
    <source>
        <strain evidence="2">NBRC 102759</strain>
    </source>
</reference>
<sequence length="188" mass="22282">MVICCSSGRRVTHHEINEKVSFESTAFICHNNLFRRLLYNVDSRKQSRNWQSRTAKCSQQVCCVLKSNPFFQKLSLIQSLENSLEKMWKKSDMGSLERNWEEQQKRVEYIQCSACKTVYPVKADMFGEKGRYVRCIVCGKLWLQLPQDVKLLEENMETKELSEEDWEQWKLVRMRKMSSYSPTVDSKD</sequence>
<comment type="caution">
    <text evidence="2">The sequence shown here is derived from an EMBL/GenBank/DDBJ whole genome shotgun (WGS) entry which is preliminary data.</text>
</comment>
<evidence type="ECO:0000313" key="2">
    <source>
        <dbReference type="EMBL" id="GJQ15527.1"/>
    </source>
</evidence>
<organism evidence="2 3">
    <name type="scientific">Galdieria partita</name>
    <dbReference type="NCBI Taxonomy" id="83374"/>
    <lineage>
        <taxon>Eukaryota</taxon>
        <taxon>Rhodophyta</taxon>
        <taxon>Bangiophyceae</taxon>
        <taxon>Galdieriales</taxon>
        <taxon>Galdieriaceae</taxon>
        <taxon>Galdieria</taxon>
    </lineage>
</organism>
<accession>A0A9C7Q4W5</accession>
<dbReference type="Pfam" id="PF13717">
    <property type="entry name" value="Zn_ribbon_4"/>
    <property type="match status" value="1"/>
</dbReference>
<dbReference type="AlphaFoldDB" id="A0A9C7Q4W5"/>
<protein>
    <recommendedName>
        <fullName evidence="1">Zinc finger/thioredoxin putative domain-containing protein</fullName>
    </recommendedName>
</protein>
<evidence type="ECO:0000259" key="1">
    <source>
        <dbReference type="Pfam" id="PF13717"/>
    </source>
</evidence>
<gene>
    <name evidence="2" type="ORF">GpartN1_g7318.t1</name>
</gene>
<dbReference type="Proteomes" id="UP001061958">
    <property type="component" value="Unassembled WGS sequence"/>
</dbReference>
<name>A0A9C7Q4W5_9RHOD</name>
<feature type="domain" description="Zinc finger/thioredoxin putative" evidence="1">
    <location>
        <begin position="110"/>
        <end position="142"/>
    </location>
</feature>
<keyword evidence="3" id="KW-1185">Reference proteome</keyword>
<dbReference type="NCBIfam" id="TIGR02098">
    <property type="entry name" value="MJ0042_CXXC"/>
    <property type="match status" value="1"/>
</dbReference>